<feature type="region of interest" description="Disordered" evidence="1">
    <location>
        <begin position="49"/>
        <end position="113"/>
    </location>
</feature>
<dbReference type="PANTHER" id="PTHR19308:SF14">
    <property type="entry name" value="START DOMAIN-CONTAINING PROTEIN"/>
    <property type="match status" value="1"/>
</dbReference>
<organism evidence="2 3">
    <name type="scientific">Leptomonas seymouri</name>
    <dbReference type="NCBI Taxonomy" id="5684"/>
    <lineage>
        <taxon>Eukaryota</taxon>
        <taxon>Discoba</taxon>
        <taxon>Euglenozoa</taxon>
        <taxon>Kinetoplastea</taxon>
        <taxon>Metakinetoplastina</taxon>
        <taxon>Trypanosomatida</taxon>
        <taxon>Trypanosomatidae</taxon>
        <taxon>Leishmaniinae</taxon>
        <taxon>Leptomonas</taxon>
    </lineage>
</organism>
<dbReference type="PANTHER" id="PTHR19308">
    <property type="entry name" value="PHOSPHATIDYLCHOLINE TRANSFER PROTEIN"/>
    <property type="match status" value="1"/>
</dbReference>
<feature type="compositionally biased region" description="Polar residues" evidence="1">
    <location>
        <begin position="78"/>
        <end position="92"/>
    </location>
</feature>
<dbReference type="OMA" id="LVFRCIA"/>
<dbReference type="InterPro" id="IPR023393">
    <property type="entry name" value="START-like_dom_sf"/>
</dbReference>
<dbReference type="OrthoDB" id="263228at2759"/>
<feature type="region of interest" description="Disordered" evidence="1">
    <location>
        <begin position="549"/>
        <end position="643"/>
    </location>
</feature>
<evidence type="ECO:0008006" key="4">
    <source>
        <dbReference type="Google" id="ProtNLM"/>
    </source>
</evidence>
<sequence>MAYLSLPPSSAAPSSQLDGGGGYTSGAGLWNPARSFLRCVNAALHGDTPCRRSKESDHSSSHSSTQRCARSGLRSGSVPDSQPASGVPSLSTREGHSINRDAHTEGRYAPSSTRLFATAQTPALPVRSGTSGAAPVPKAAGSAHVVAASDAELHRRAVDFSDVEEVLRCPLPPVKGCPTPCTYGESLMKGGIPLSPASACSQAGASPASPLTFRCIGADADTGITIYSAPVENCPMHLMRAYAVLPCAPRDVLRYMHNDVRPLWDSYIRRNAMLRELPPPEVAAEAAKAYPLSSSIGAAVTGVGRQSPTSLSARTKPLRTASASTSTAATSPPAASDKFDYRPGQRRVAIHYLETRSPVPFVQDRDFELVVAEEVRPDGVACSKAFSTPFGYDMPLDPEQSRYVRAVVLLSGFVARPLDAAVVDQVLPPMLRRHRALLAKQPSPKRNLKTAQGTHLEAQPPSLPQLLPEYCVLEYIGLVHPMGMLPAVLVNIVISAQLNAMRKMQSFIARNPILTLWPRVSGSSSSSQVGRSALQATVPPLKELSAALRASPSDAPPSASTPEHPGGQNEGETRVSAASSAVADAPVSTAGDLASRSTDVLDADSKGKPKAARRDAHEAAEQQQRKAEKSWWRWRPGQLLSRL</sequence>
<gene>
    <name evidence="2" type="ORF">ABL78_1704</name>
</gene>
<feature type="compositionally biased region" description="Polar residues" evidence="1">
    <location>
        <begin position="304"/>
        <end position="313"/>
    </location>
</feature>
<feature type="compositionally biased region" description="Low complexity" evidence="1">
    <location>
        <begin position="320"/>
        <end position="336"/>
    </location>
</feature>
<dbReference type="AlphaFoldDB" id="A0A0N1IM15"/>
<dbReference type="Proteomes" id="UP000038009">
    <property type="component" value="Unassembled WGS sequence"/>
</dbReference>
<dbReference type="SUPFAM" id="SSF55961">
    <property type="entry name" value="Bet v1-like"/>
    <property type="match status" value="1"/>
</dbReference>
<feature type="compositionally biased region" description="Low complexity" evidence="1">
    <location>
        <begin position="61"/>
        <end position="71"/>
    </location>
</feature>
<proteinExistence type="predicted"/>
<feature type="compositionally biased region" description="Low complexity" evidence="1">
    <location>
        <begin position="575"/>
        <end position="590"/>
    </location>
</feature>
<evidence type="ECO:0000313" key="3">
    <source>
        <dbReference type="Proteomes" id="UP000038009"/>
    </source>
</evidence>
<accession>A0A0N1IM15</accession>
<dbReference type="VEuPathDB" id="TriTrypDB:Lsey_0029_0310"/>
<dbReference type="InterPro" id="IPR051213">
    <property type="entry name" value="START_lipid_transfer"/>
</dbReference>
<dbReference type="EMBL" id="LJSK01000029">
    <property type="protein sequence ID" value="KPI89211.1"/>
    <property type="molecule type" value="Genomic_DNA"/>
</dbReference>
<reference evidence="2 3" key="1">
    <citation type="journal article" date="2015" name="PLoS Pathog.">
        <title>Leptomonas seymouri: Adaptations to the Dixenous Life Cycle Analyzed by Genome Sequencing, Transcriptome Profiling and Co-infection with Leishmania donovani.</title>
        <authorList>
            <person name="Kraeva N."/>
            <person name="Butenko A."/>
            <person name="Hlavacova J."/>
            <person name="Kostygov A."/>
            <person name="Myskova J."/>
            <person name="Grybchuk D."/>
            <person name="Lestinova T."/>
            <person name="Votypka J."/>
            <person name="Volf P."/>
            <person name="Opperdoes F."/>
            <person name="Flegontov P."/>
            <person name="Lukes J."/>
            <person name="Yurchenko V."/>
        </authorList>
    </citation>
    <scope>NUCLEOTIDE SEQUENCE [LARGE SCALE GENOMIC DNA]</scope>
    <source>
        <strain evidence="2 3">ATCC 30220</strain>
    </source>
</reference>
<evidence type="ECO:0000256" key="1">
    <source>
        <dbReference type="SAM" id="MobiDB-lite"/>
    </source>
</evidence>
<evidence type="ECO:0000313" key="2">
    <source>
        <dbReference type="EMBL" id="KPI89211.1"/>
    </source>
</evidence>
<protein>
    <recommendedName>
        <fullName evidence="4">START domain-containing protein</fullName>
    </recommendedName>
</protein>
<feature type="compositionally biased region" description="Low complexity" evidence="1">
    <location>
        <begin position="549"/>
        <end position="562"/>
    </location>
</feature>
<feature type="compositionally biased region" description="Basic and acidic residues" evidence="1">
    <location>
        <begin position="603"/>
        <end position="631"/>
    </location>
</feature>
<name>A0A0N1IM15_LEPSE</name>
<dbReference type="Gene3D" id="3.30.530.20">
    <property type="match status" value="1"/>
</dbReference>
<feature type="compositionally biased region" description="Basic and acidic residues" evidence="1">
    <location>
        <begin position="93"/>
        <end position="106"/>
    </location>
</feature>
<keyword evidence="3" id="KW-1185">Reference proteome</keyword>
<feature type="region of interest" description="Disordered" evidence="1">
    <location>
        <begin position="303"/>
        <end position="338"/>
    </location>
</feature>
<comment type="caution">
    <text evidence="2">The sequence shown here is derived from an EMBL/GenBank/DDBJ whole genome shotgun (WGS) entry which is preliminary data.</text>
</comment>
<feature type="compositionally biased region" description="Basic and acidic residues" evidence="1">
    <location>
        <begin position="49"/>
        <end position="60"/>
    </location>
</feature>